<dbReference type="AlphaFoldDB" id="A0A1G2D9Y9"/>
<evidence type="ECO:0000256" key="11">
    <source>
        <dbReference type="PROSITE-ProRule" id="PRU00560"/>
    </source>
</evidence>
<dbReference type="CDD" id="cd17932">
    <property type="entry name" value="DEXQc_UvrD"/>
    <property type="match status" value="1"/>
</dbReference>
<dbReference type="InterPro" id="IPR014016">
    <property type="entry name" value="UvrD-like_ATP-bd"/>
</dbReference>
<organism evidence="14 15">
    <name type="scientific">Candidatus Lloydbacteria bacterium RIFCSPHIGHO2_02_FULL_50_13</name>
    <dbReference type="NCBI Taxonomy" id="1798661"/>
    <lineage>
        <taxon>Bacteria</taxon>
        <taxon>Candidatus Lloydiibacteriota</taxon>
    </lineage>
</organism>
<evidence type="ECO:0000259" key="12">
    <source>
        <dbReference type="PROSITE" id="PS51198"/>
    </source>
</evidence>
<evidence type="ECO:0000256" key="7">
    <source>
        <dbReference type="ARBA" id="ARBA00023235"/>
    </source>
</evidence>
<evidence type="ECO:0000256" key="5">
    <source>
        <dbReference type="ARBA" id="ARBA00022840"/>
    </source>
</evidence>
<comment type="catalytic activity">
    <reaction evidence="10">
        <text>ATP + H2O = ADP + phosphate + H(+)</text>
        <dbReference type="Rhea" id="RHEA:13065"/>
        <dbReference type="ChEBI" id="CHEBI:15377"/>
        <dbReference type="ChEBI" id="CHEBI:15378"/>
        <dbReference type="ChEBI" id="CHEBI:30616"/>
        <dbReference type="ChEBI" id="CHEBI:43474"/>
        <dbReference type="ChEBI" id="CHEBI:456216"/>
        <dbReference type="EC" id="5.6.2.4"/>
    </reaction>
</comment>
<dbReference type="GO" id="GO:0000725">
    <property type="term" value="P:recombinational repair"/>
    <property type="evidence" value="ECO:0007669"/>
    <property type="project" value="TreeGrafter"/>
</dbReference>
<dbReference type="InterPro" id="IPR014017">
    <property type="entry name" value="DNA_helicase_UvrD-like_C"/>
</dbReference>
<evidence type="ECO:0000313" key="15">
    <source>
        <dbReference type="Proteomes" id="UP000177996"/>
    </source>
</evidence>
<keyword evidence="5 11" id="KW-0067">ATP-binding</keyword>
<feature type="domain" description="UvrD-like helicase C-terminal" evidence="13">
    <location>
        <begin position="285"/>
        <end position="549"/>
    </location>
</feature>
<dbReference type="InterPro" id="IPR000212">
    <property type="entry name" value="DNA_helicase_UvrD/REP"/>
</dbReference>
<name>A0A1G2D9Y9_9BACT</name>
<comment type="catalytic activity">
    <reaction evidence="8">
        <text>Couples ATP hydrolysis with the unwinding of duplex DNA by translocating in the 3'-5' direction.</text>
        <dbReference type="EC" id="5.6.2.4"/>
    </reaction>
</comment>
<dbReference type="InterPro" id="IPR013986">
    <property type="entry name" value="DExx_box_DNA_helicase_dom_sf"/>
</dbReference>
<keyword evidence="7" id="KW-0413">Isomerase</keyword>
<evidence type="ECO:0000256" key="6">
    <source>
        <dbReference type="ARBA" id="ARBA00023125"/>
    </source>
</evidence>
<evidence type="ECO:0000313" key="14">
    <source>
        <dbReference type="EMBL" id="OGZ10444.1"/>
    </source>
</evidence>
<keyword evidence="2 11" id="KW-0547">Nucleotide-binding</keyword>
<evidence type="ECO:0000256" key="1">
    <source>
        <dbReference type="ARBA" id="ARBA00009922"/>
    </source>
</evidence>
<dbReference type="SUPFAM" id="SSF52540">
    <property type="entry name" value="P-loop containing nucleoside triphosphate hydrolases"/>
    <property type="match status" value="1"/>
</dbReference>
<dbReference type="GO" id="GO:0016887">
    <property type="term" value="F:ATP hydrolysis activity"/>
    <property type="evidence" value="ECO:0007669"/>
    <property type="project" value="RHEA"/>
</dbReference>
<evidence type="ECO:0000256" key="3">
    <source>
        <dbReference type="ARBA" id="ARBA00022801"/>
    </source>
</evidence>
<dbReference type="Pfam" id="PF00580">
    <property type="entry name" value="UvrD-helicase"/>
    <property type="match status" value="1"/>
</dbReference>
<evidence type="ECO:0000256" key="9">
    <source>
        <dbReference type="ARBA" id="ARBA00034808"/>
    </source>
</evidence>
<dbReference type="Gene3D" id="1.10.486.10">
    <property type="entry name" value="PCRA, domain 4"/>
    <property type="match status" value="1"/>
</dbReference>
<gene>
    <name evidence="14" type="ORF">A3D65_00705</name>
</gene>
<dbReference type="Gene3D" id="1.10.10.160">
    <property type="match status" value="1"/>
</dbReference>
<comment type="similarity">
    <text evidence="1">Belongs to the helicase family. UvrD subfamily.</text>
</comment>
<keyword evidence="6" id="KW-0238">DNA-binding</keyword>
<protein>
    <recommendedName>
        <fullName evidence="9">DNA 3'-5' helicase</fullName>
        <ecNumber evidence="9">5.6.2.4</ecNumber>
    </recommendedName>
</protein>
<feature type="domain" description="UvrD-like helicase ATP-binding" evidence="12">
    <location>
        <begin position="10"/>
        <end position="284"/>
    </location>
</feature>
<reference evidence="14 15" key="1">
    <citation type="journal article" date="2016" name="Nat. Commun.">
        <title>Thousands of microbial genomes shed light on interconnected biogeochemical processes in an aquifer system.</title>
        <authorList>
            <person name="Anantharaman K."/>
            <person name="Brown C.T."/>
            <person name="Hug L.A."/>
            <person name="Sharon I."/>
            <person name="Castelle C.J."/>
            <person name="Probst A.J."/>
            <person name="Thomas B.C."/>
            <person name="Singh A."/>
            <person name="Wilkins M.J."/>
            <person name="Karaoz U."/>
            <person name="Brodie E.L."/>
            <person name="Williams K.H."/>
            <person name="Hubbard S.S."/>
            <person name="Banfield J.F."/>
        </authorList>
    </citation>
    <scope>NUCLEOTIDE SEQUENCE [LARGE SCALE GENOMIC DNA]</scope>
</reference>
<dbReference type="PROSITE" id="PS51198">
    <property type="entry name" value="UVRD_HELICASE_ATP_BIND"/>
    <property type="match status" value="1"/>
</dbReference>
<dbReference type="STRING" id="1798661.A3D65_00705"/>
<evidence type="ECO:0000256" key="4">
    <source>
        <dbReference type="ARBA" id="ARBA00022806"/>
    </source>
</evidence>
<accession>A0A1G2D9Y9</accession>
<dbReference type="Pfam" id="PF13361">
    <property type="entry name" value="UvrD_C"/>
    <property type="match status" value="2"/>
</dbReference>
<dbReference type="EMBL" id="MHLL01000010">
    <property type="protein sequence ID" value="OGZ10444.1"/>
    <property type="molecule type" value="Genomic_DNA"/>
</dbReference>
<dbReference type="GO" id="GO:0003677">
    <property type="term" value="F:DNA binding"/>
    <property type="evidence" value="ECO:0007669"/>
    <property type="project" value="UniProtKB-KW"/>
</dbReference>
<dbReference type="GO" id="GO:0005524">
    <property type="term" value="F:ATP binding"/>
    <property type="evidence" value="ECO:0007669"/>
    <property type="project" value="UniProtKB-UniRule"/>
</dbReference>
<dbReference type="InterPro" id="IPR027417">
    <property type="entry name" value="P-loop_NTPase"/>
</dbReference>
<feature type="binding site" evidence="11">
    <location>
        <begin position="31"/>
        <end position="38"/>
    </location>
    <ligand>
        <name>ATP</name>
        <dbReference type="ChEBI" id="CHEBI:30616"/>
    </ligand>
</feature>
<evidence type="ECO:0000259" key="13">
    <source>
        <dbReference type="PROSITE" id="PS51217"/>
    </source>
</evidence>
<proteinExistence type="inferred from homology"/>
<dbReference type="PANTHER" id="PTHR11070">
    <property type="entry name" value="UVRD / RECB / PCRA DNA HELICASE FAMILY MEMBER"/>
    <property type="match status" value="1"/>
</dbReference>
<dbReference type="EC" id="5.6.2.4" evidence="9"/>
<comment type="caution">
    <text evidence="14">The sequence shown here is derived from an EMBL/GenBank/DDBJ whole genome shotgun (WGS) entry which is preliminary data.</text>
</comment>
<evidence type="ECO:0000256" key="10">
    <source>
        <dbReference type="ARBA" id="ARBA00048988"/>
    </source>
</evidence>
<keyword evidence="4 11" id="KW-0347">Helicase</keyword>
<evidence type="ECO:0000256" key="8">
    <source>
        <dbReference type="ARBA" id="ARBA00034617"/>
    </source>
</evidence>
<dbReference type="PROSITE" id="PS51217">
    <property type="entry name" value="UVRD_HELICASE_CTER"/>
    <property type="match status" value="1"/>
</dbReference>
<evidence type="ECO:0000256" key="2">
    <source>
        <dbReference type="ARBA" id="ARBA00022741"/>
    </source>
</evidence>
<dbReference type="Gene3D" id="3.40.50.300">
    <property type="entry name" value="P-loop containing nucleotide triphosphate hydrolases"/>
    <property type="match status" value="2"/>
</dbReference>
<dbReference type="GO" id="GO:0043138">
    <property type="term" value="F:3'-5' DNA helicase activity"/>
    <property type="evidence" value="ECO:0007669"/>
    <property type="project" value="UniProtKB-EC"/>
</dbReference>
<keyword evidence="3 11" id="KW-0378">Hydrolase</keyword>
<dbReference type="PANTHER" id="PTHR11070:SF2">
    <property type="entry name" value="ATP-DEPENDENT DNA HELICASE SRS2"/>
    <property type="match status" value="1"/>
</dbReference>
<sequence>MPEELDKIYEGLGPDQVKAVDHIGSHARLLAGPGTGKTKTITRRVLSLILRHNTNPDSILLLTFTRLAAAQLRNEIRAILEPLGKSIPHVSTLHSFALKQILHNAWRTDVLPRPIRIADDWEERHIIQEDLKRALGFKNIGEVRDLIHQLSTDWETLRVDEEGWEAQFPNPAFLGALRAHRTAFGHTLRAELVYLLKRLLNQSGDFELDKTYKHVLIDEYQDLNACDLAIVRELASKGVELFVAGDDDQSIYGFRFAHPVGIRQFPEIYPGTKRLALEICYRCDQKILGAAEFVAALDPARLPKPTRTRDDAAEGEVLIIRCRDQNQEADAVAKKIKVLVNEGATPNKIAILLRSDRNGALSKPLIQTLSANGVAASIATESELEELNSYRTALSLLRLSVDPEDSLAIRSILKVGRNGLGDEAQTTILRYAAEKGIRFGVAVKSISENPSLLPKVGTKLAKFISDIVPVVEKIRAVEGLPEKFAIALEGVAQEDERQKIREHFERVARESAATAIEDFLRAVSISSEKIEQETAPDSVSILTMHQAKGLTFDVCFIVGAEDEFIPGRSQGEREGDERRLLYVSMSRARHKLYITFCNRRTGTQMYLGRDSGRIWRRLTRFLTDSNIRIVVPTT</sequence>
<dbReference type="Proteomes" id="UP000177996">
    <property type="component" value="Unassembled WGS sequence"/>
</dbReference>